<accession>A0A023GKG1</accession>
<keyword evidence="1" id="KW-0436">Ligase</keyword>
<dbReference type="GO" id="GO:0004828">
    <property type="term" value="F:serine-tRNA ligase activity"/>
    <property type="evidence" value="ECO:0007669"/>
    <property type="project" value="InterPro"/>
</dbReference>
<dbReference type="InterPro" id="IPR045864">
    <property type="entry name" value="aa-tRNA-synth_II/BPL/LPL"/>
</dbReference>
<dbReference type="EMBL" id="GBBM01000991">
    <property type="protein sequence ID" value="JAC34427.1"/>
    <property type="molecule type" value="mRNA"/>
</dbReference>
<dbReference type="Gene3D" id="3.30.930.10">
    <property type="entry name" value="Bira Bifunctional Protein, Domain 2"/>
    <property type="match status" value="1"/>
</dbReference>
<reference evidence="1" key="1">
    <citation type="submission" date="2014-03" db="EMBL/GenBank/DDBJ databases">
        <title>The sialotranscriptome of Amblyomma triste, Amblyomma parvum and Amblyomma cajennense ticks, uncovered by 454-based RNA-seq.</title>
        <authorList>
            <person name="Garcia G.R."/>
            <person name="Gardinassi L.G."/>
            <person name="Ribeiro J.M."/>
            <person name="Anatriello E."/>
            <person name="Ferreira B.R."/>
            <person name="Moreira H.N."/>
            <person name="Mafra C."/>
            <person name="Olegario M.M."/>
            <person name="Szabo P.J."/>
            <person name="Miranda-Santos I.K."/>
            <person name="Maruyama S.R."/>
        </authorList>
    </citation>
    <scope>NUCLEOTIDE SEQUENCE</scope>
    <source>
        <strain evidence="1">Mato Grasso do Sul</strain>
        <tissue evidence="1">Salivary glands</tissue>
    </source>
</reference>
<dbReference type="GO" id="GO:0006434">
    <property type="term" value="P:seryl-tRNA aminoacylation"/>
    <property type="evidence" value="ECO:0007669"/>
    <property type="project" value="InterPro"/>
</dbReference>
<proteinExistence type="evidence at transcript level"/>
<evidence type="ECO:0000313" key="1">
    <source>
        <dbReference type="EMBL" id="JAC34427.1"/>
    </source>
</evidence>
<dbReference type="AlphaFoldDB" id="A0A023GKG1"/>
<sequence length="475" mass="53477">MPTVLVTNYRCRVRQLTRLVARCSSLQQYYSCPHVQPSRTLTDMRTSALYIRGKEARNRRALLLPYIELDKIVNELPALQKTLQMREIDLDITSLSEKLPSLRIVKNELKRVQMEIMQLTQTLSDYWKPANESLGLQSESELKKDLQAHYVTEREVKQSMYAKEEEVIPIILGLPNFVRPPSDAIKSACVEYGNRTKHSFPAASHVDVGGANIILRNEPRLCYLKGEPALLHLLLCRFFNERLETVGSTPLNGPDWVVDAVVEGCGTNPNDLDSTMAIESKEHSGGHHMHLVGSAALESFAAYFTRRQPKDIPAKFHTVGCRYIATCDALLPGLFSLAQSTKAASFMACRREELLPTFEKLLMAVKCWYQELELPFRMVLADPPDLGFIESLRVSIEVWSPAQNKYIPCGFLSLHDDFVSRRLIMVSGAKATDAEFLHTGYACVANIHALVACIMENTQREQQGFTFPAAVTKAN</sequence>
<dbReference type="PANTHER" id="PTHR11778">
    <property type="entry name" value="SERYL-TRNA SYNTHETASE"/>
    <property type="match status" value="1"/>
</dbReference>
<dbReference type="InterPro" id="IPR002317">
    <property type="entry name" value="Ser-tRNA-ligase_type_1"/>
</dbReference>
<protein>
    <submittedName>
        <fullName evidence="1">Putative seryl-trna synthetase</fullName>
    </submittedName>
</protein>
<dbReference type="PIRSF" id="PIRSF001529">
    <property type="entry name" value="Ser-tRNA-synth_IIa"/>
    <property type="match status" value="1"/>
</dbReference>
<name>A0A023GKG1_AMBTT</name>
<keyword evidence="1" id="KW-0030">Aminoacyl-tRNA synthetase</keyword>
<dbReference type="SUPFAM" id="SSF55681">
    <property type="entry name" value="Class II aaRS and biotin synthetases"/>
    <property type="match status" value="1"/>
</dbReference>
<dbReference type="GO" id="GO:0005524">
    <property type="term" value="F:ATP binding"/>
    <property type="evidence" value="ECO:0007669"/>
    <property type="project" value="InterPro"/>
</dbReference>
<organism evidence="1">
    <name type="scientific">Amblyomma triste</name>
    <name type="common">Neotropical tick</name>
    <dbReference type="NCBI Taxonomy" id="251400"/>
    <lineage>
        <taxon>Eukaryota</taxon>
        <taxon>Metazoa</taxon>
        <taxon>Ecdysozoa</taxon>
        <taxon>Arthropoda</taxon>
        <taxon>Chelicerata</taxon>
        <taxon>Arachnida</taxon>
        <taxon>Acari</taxon>
        <taxon>Parasitiformes</taxon>
        <taxon>Ixodida</taxon>
        <taxon>Ixodoidea</taxon>
        <taxon>Ixodidae</taxon>
        <taxon>Amblyomminae</taxon>
        <taxon>Amblyomma</taxon>
    </lineage>
</organism>